<dbReference type="AlphaFoldDB" id="A0A7J7K995"/>
<keyword evidence="1" id="KW-1133">Transmembrane helix</keyword>
<dbReference type="Proteomes" id="UP000593567">
    <property type="component" value="Unassembled WGS sequence"/>
</dbReference>
<dbReference type="EMBL" id="VXIV02000994">
    <property type="protein sequence ID" value="KAF6034813.1"/>
    <property type="molecule type" value="Genomic_DNA"/>
</dbReference>
<name>A0A7J7K995_BUGNE</name>
<keyword evidence="1" id="KW-0472">Membrane</keyword>
<reference evidence="2" key="1">
    <citation type="submission" date="2020-06" db="EMBL/GenBank/DDBJ databases">
        <title>Draft genome of Bugula neritina, a colonial animal packing powerful symbionts and potential medicines.</title>
        <authorList>
            <person name="Rayko M."/>
        </authorList>
    </citation>
    <scope>NUCLEOTIDE SEQUENCE [LARGE SCALE GENOMIC DNA]</scope>
    <source>
        <strain evidence="2">Kwan_BN1</strain>
    </source>
</reference>
<sequence>MSSTCLSFEQFIVLNASIQVYIITLLYCNLWVYVPCTLHTALSPIVIIQVHILKINLLLHTSHYIIINTFHTVTCRGLINSYCSTQLSCEQVHILSGHLLLLCGFSTGSGTVADARL</sequence>
<gene>
    <name evidence="2" type="ORF">EB796_006891</name>
</gene>
<keyword evidence="3" id="KW-1185">Reference proteome</keyword>
<feature type="transmembrane region" description="Helical" evidence="1">
    <location>
        <begin position="40"/>
        <end position="59"/>
    </location>
</feature>
<evidence type="ECO:0000313" key="3">
    <source>
        <dbReference type="Proteomes" id="UP000593567"/>
    </source>
</evidence>
<accession>A0A7J7K995</accession>
<keyword evidence="1" id="KW-0812">Transmembrane</keyword>
<organism evidence="2 3">
    <name type="scientific">Bugula neritina</name>
    <name type="common">Brown bryozoan</name>
    <name type="synonym">Sertularia neritina</name>
    <dbReference type="NCBI Taxonomy" id="10212"/>
    <lineage>
        <taxon>Eukaryota</taxon>
        <taxon>Metazoa</taxon>
        <taxon>Spiralia</taxon>
        <taxon>Lophotrochozoa</taxon>
        <taxon>Bryozoa</taxon>
        <taxon>Gymnolaemata</taxon>
        <taxon>Cheilostomatida</taxon>
        <taxon>Flustrina</taxon>
        <taxon>Buguloidea</taxon>
        <taxon>Bugulidae</taxon>
        <taxon>Bugula</taxon>
    </lineage>
</organism>
<protein>
    <submittedName>
        <fullName evidence="2">Uncharacterized protein</fullName>
    </submittedName>
</protein>
<comment type="caution">
    <text evidence="2">The sequence shown here is derived from an EMBL/GenBank/DDBJ whole genome shotgun (WGS) entry which is preliminary data.</text>
</comment>
<proteinExistence type="predicted"/>
<evidence type="ECO:0000256" key="1">
    <source>
        <dbReference type="SAM" id="Phobius"/>
    </source>
</evidence>
<evidence type="ECO:0000313" key="2">
    <source>
        <dbReference type="EMBL" id="KAF6034813.1"/>
    </source>
</evidence>
<feature type="transmembrane region" description="Helical" evidence="1">
    <location>
        <begin position="12"/>
        <end position="34"/>
    </location>
</feature>